<feature type="transmembrane region" description="Helical" evidence="1">
    <location>
        <begin position="20"/>
        <end position="40"/>
    </location>
</feature>
<sequence length="141" mass="16057">MHPAPYGQPTGLMIKQRNAVLVWLIWPFITLGIYTFVWYYKIHREMAEFHRKPDSPVAGPMLVLLLLSWTIIAPLISIYRTGERIAYAQRRAGIQDTCSPVIGLLLMFVLGLGVLYYQIQLNKIPERYGVPEGTEVQLVAA</sequence>
<dbReference type="Proteomes" id="UP000192674">
    <property type="component" value="Unassembled WGS sequence"/>
</dbReference>
<feature type="domain" description="DUF4234" evidence="2">
    <location>
        <begin position="20"/>
        <end position="86"/>
    </location>
</feature>
<keyword evidence="1" id="KW-0812">Transmembrane</keyword>
<proteinExistence type="predicted"/>
<evidence type="ECO:0000256" key="1">
    <source>
        <dbReference type="SAM" id="Phobius"/>
    </source>
</evidence>
<dbReference type="EMBL" id="FWXV01000004">
    <property type="protein sequence ID" value="SMD14890.1"/>
    <property type="molecule type" value="Genomic_DNA"/>
</dbReference>
<feature type="transmembrane region" description="Helical" evidence="1">
    <location>
        <begin position="99"/>
        <end position="117"/>
    </location>
</feature>
<reference evidence="3 4" key="1">
    <citation type="submission" date="2017-04" db="EMBL/GenBank/DDBJ databases">
        <authorList>
            <person name="Afonso C.L."/>
            <person name="Miller P.J."/>
            <person name="Scott M.A."/>
            <person name="Spackman E."/>
            <person name="Goraichik I."/>
            <person name="Dimitrov K.M."/>
            <person name="Suarez D.L."/>
            <person name="Swayne D.E."/>
        </authorList>
    </citation>
    <scope>NUCLEOTIDE SEQUENCE [LARGE SCALE GENOMIC DNA]</scope>
    <source>
        <strain evidence="3 4">DSM 43828</strain>
    </source>
</reference>
<keyword evidence="4" id="KW-1185">Reference proteome</keyword>
<evidence type="ECO:0000313" key="4">
    <source>
        <dbReference type="Proteomes" id="UP000192674"/>
    </source>
</evidence>
<feature type="transmembrane region" description="Helical" evidence="1">
    <location>
        <begin position="61"/>
        <end position="79"/>
    </location>
</feature>
<dbReference type="Pfam" id="PF14018">
    <property type="entry name" value="DUF4234"/>
    <property type="match status" value="1"/>
</dbReference>
<keyword evidence="1" id="KW-0472">Membrane</keyword>
<name>A0A1Y5XT65_KIBAR</name>
<evidence type="ECO:0000259" key="2">
    <source>
        <dbReference type="Pfam" id="PF14018"/>
    </source>
</evidence>
<dbReference type="InterPro" id="IPR025328">
    <property type="entry name" value="DUF4234"/>
</dbReference>
<organism evidence="3 4">
    <name type="scientific">Kibdelosporangium aridum</name>
    <dbReference type="NCBI Taxonomy" id="2030"/>
    <lineage>
        <taxon>Bacteria</taxon>
        <taxon>Bacillati</taxon>
        <taxon>Actinomycetota</taxon>
        <taxon>Actinomycetes</taxon>
        <taxon>Pseudonocardiales</taxon>
        <taxon>Pseudonocardiaceae</taxon>
        <taxon>Kibdelosporangium</taxon>
    </lineage>
</organism>
<accession>A0A1Y5XT65</accession>
<keyword evidence="1" id="KW-1133">Transmembrane helix</keyword>
<gene>
    <name evidence="3" type="ORF">SAMN05661093_05160</name>
</gene>
<protein>
    <recommendedName>
        <fullName evidence="2">DUF4234 domain-containing protein</fullName>
    </recommendedName>
</protein>
<evidence type="ECO:0000313" key="3">
    <source>
        <dbReference type="EMBL" id="SMD14890.1"/>
    </source>
</evidence>
<dbReference type="AlphaFoldDB" id="A0A1Y5XT65"/>
<dbReference type="RefSeq" id="WP_235038823.1">
    <property type="nucleotide sequence ID" value="NZ_FWXV01000004.1"/>
</dbReference>